<evidence type="ECO:0000313" key="1">
    <source>
        <dbReference type="EMBL" id="SEM54645.1"/>
    </source>
</evidence>
<dbReference type="PANTHER" id="PTHR10357:SF209">
    <property type="entry name" value="PERIPLASMIC ALPHA-AMYLASE"/>
    <property type="match status" value="1"/>
</dbReference>
<dbReference type="SUPFAM" id="SSF51445">
    <property type="entry name" value="(Trans)glycosidases"/>
    <property type="match status" value="1"/>
</dbReference>
<name>A0A1H7Z8Q4_9PAST</name>
<reference evidence="2" key="1">
    <citation type="submission" date="2016-10" db="EMBL/GenBank/DDBJ databases">
        <authorList>
            <person name="Varghese N."/>
            <person name="Submissions S."/>
        </authorList>
    </citation>
    <scope>NUCLEOTIDE SEQUENCE [LARGE SCALE GENOMIC DNA]</scope>
    <source>
        <strain evidence="2">DSM 24204</strain>
    </source>
</reference>
<dbReference type="STRING" id="97481.SAMN05444853_12326"/>
<sequence>MTGEAWGLGVMKNDYYQNGFDAMINFDFQNEAQKSLDCFANIGETYKLMSNKLTDFNVLSYLSSHDTELFFDKASKQNLNKQKIAGSLLMLSPGAVQIYYGDETARPFGATGSDPLQGTRSDMNW</sequence>
<dbReference type="InterPro" id="IPR017853">
    <property type="entry name" value="GH"/>
</dbReference>
<dbReference type="EMBL" id="FOBN01000023">
    <property type="protein sequence ID" value="SEM54645.1"/>
    <property type="molecule type" value="Genomic_DNA"/>
</dbReference>
<proteinExistence type="predicted"/>
<dbReference type="Proteomes" id="UP000198883">
    <property type="component" value="Unassembled WGS sequence"/>
</dbReference>
<dbReference type="Gene3D" id="3.20.20.80">
    <property type="entry name" value="Glycosidases"/>
    <property type="match status" value="1"/>
</dbReference>
<organism evidence="1 2">
    <name type="scientific">Phocoenobacter skyensis</name>
    <dbReference type="NCBI Taxonomy" id="97481"/>
    <lineage>
        <taxon>Bacteria</taxon>
        <taxon>Pseudomonadati</taxon>
        <taxon>Pseudomonadota</taxon>
        <taxon>Gammaproteobacteria</taxon>
        <taxon>Pasteurellales</taxon>
        <taxon>Pasteurellaceae</taxon>
        <taxon>Phocoenobacter</taxon>
    </lineage>
</organism>
<dbReference type="AlphaFoldDB" id="A0A1H7Z8Q4"/>
<dbReference type="GO" id="GO:0005975">
    <property type="term" value="P:carbohydrate metabolic process"/>
    <property type="evidence" value="ECO:0007669"/>
    <property type="project" value="InterPro"/>
</dbReference>
<accession>A0A1H7Z8Q4</accession>
<evidence type="ECO:0000313" key="2">
    <source>
        <dbReference type="Proteomes" id="UP000198883"/>
    </source>
</evidence>
<dbReference type="PANTHER" id="PTHR10357">
    <property type="entry name" value="ALPHA-AMYLASE FAMILY MEMBER"/>
    <property type="match status" value="1"/>
</dbReference>
<protein>
    <submittedName>
        <fullName evidence="1">Alpha-amylase</fullName>
    </submittedName>
</protein>
<gene>
    <name evidence="1" type="ORF">SAMN05444853_12326</name>
</gene>